<feature type="compositionally biased region" description="Polar residues" evidence="1">
    <location>
        <begin position="49"/>
        <end position="64"/>
    </location>
</feature>
<feature type="region of interest" description="Disordered" evidence="1">
    <location>
        <begin position="46"/>
        <end position="79"/>
    </location>
</feature>
<accession>A0A2J8Y1Q6</accession>
<dbReference type="AlphaFoldDB" id="A0A2J8Y1Q6"/>
<protein>
    <submittedName>
        <fullName evidence="2">SYNGR2 isoform 3</fullName>
    </submittedName>
</protein>
<evidence type="ECO:0000313" key="2">
    <source>
        <dbReference type="EMBL" id="PNJ88216.1"/>
    </source>
</evidence>
<comment type="caution">
    <text evidence="2">The sequence shown here is derived from an EMBL/GenBank/DDBJ whole genome shotgun (WGS) entry which is preliminary data.</text>
</comment>
<dbReference type="EMBL" id="NDHI03003284">
    <property type="protein sequence ID" value="PNJ88216.1"/>
    <property type="molecule type" value="Genomic_DNA"/>
</dbReference>
<name>A0A2J8Y1Q6_PONAB</name>
<proteinExistence type="predicted"/>
<evidence type="ECO:0000256" key="1">
    <source>
        <dbReference type="SAM" id="MobiDB-lite"/>
    </source>
</evidence>
<gene>
    <name evidence="2" type="ORF">CR201_G0021500</name>
</gene>
<organism evidence="2">
    <name type="scientific">Pongo abelii</name>
    <name type="common">Sumatran orangutan</name>
    <name type="synonym">Pongo pygmaeus abelii</name>
    <dbReference type="NCBI Taxonomy" id="9601"/>
    <lineage>
        <taxon>Eukaryota</taxon>
        <taxon>Metazoa</taxon>
        <taxon>Chordata</taxon>
        <taxon>Craniata</taxon>
        <taxon>Vertebrata</taxon>
        <taxon>Euteleostomi</taxon>
        <taxon>Mammalia</taxon>
        <taxon>Eutheria</taxon>
        <taxon>Euarchontoglires</taxon>
        <taxon>Primates</taxon>
        <taxon>Haplorrhini</taxon>
        <taxon>Catarrhini</taxon>
        <taxon>Hominidae</taxon>
        <taxon>Pongo</taxon>
    </lineage>
</organism>
<sequence length="114" mass="12172">MESGAYGAAKAGGSFDLRRFLTQPQVVARAVCLEAENAMSRDCTIALQPGQQEQDSISNNNNKNPKGDSSGGRGQHLYIPSGSPLCVPLRRPPALPGPPLPAGLRLDRVLLHLW</sequence>
<reference evidence="2" key="1">
    <citation type="submission" date="2017-12" db="EMBL/GenBank/DDBJ databases">
        <title>High-resolution comparative analysis of great ape genomes.</title>
        <authorList>
            <person name="Pollen A."/>
            <person name="Hastie A."/>
            <person name="Hormozdiari F."/>
            <person name="Dougherty M."/>
            <person name="Liu R."/>
            <person name="Chaisson M."/>
            <person name="Hoppe E."/>
            <person name="Hill C."/>
            <person name="Pang A."/>
            <person name="Hillier L."/>
            <person name="Baker C."/>
            <person name="Armstrong J."/>
            <person name="Shendure J."/>
            <person name="Paten B."/>
            <person name="Wilson R."/>
            <person name="Chao H."/>
            <person name="Schneider V."/>
            <person name="Ventura M."/>
            <person name="Kronenberg Z."/>
            <person name="Murali S."/>
            <person name="Gordon D."/>
            <person name="Cantsilieris S."/>
            <person name="Munson K."/>
            <person name="Nelson B."/>
            <person name="Raja A."/>
            <person name="Underwood J."/>
            <person name="Diekhans M."/>
            <person name="Fiddes I."/>
            <person name="Haussler D."/>
            <person name="Eichler E."/>
        </authorList>
    </citation>
    <scope>NUCLEOTIDE SEQUENCE [LARGE SCALE GENOMIC DNA]</scope>
    <source>
        <strain evidence="2">Susie</strain>
    </source>
</reference>